<gene>
    <name evidence="6" type="ORF">Y88_1579</name>
</gene>
<protein>
    <recommendedName>
        <fullName evidence="3">Flagellin</fullName>
    </recommendedName>
</protein>
<sequence>MTVINTNISALQAANASNSASSMTSTAMQRLSTGKRINSAADDAAGLAISNSMTSQINGMQQGVSNANDGISLAQTAGGALNEVTNMLQRVRQLAVQSSSGTYQNSDRTSMQSEVTNLNQQISDILSNTKFNGNAVFNVASGTASATGADDKSFTIQTGANTTDTVAIVSKAFSGANLFGGTDTTYNATSTTQALDVSSQANATTTITNVDKALAEVNATQATLGAGQNRLTSVVNNLNDNITNLSSARSRIQDTDYSSTTTQLAKAQILSQASSAMIAQANQSQQNVLSLLR</sequence>
<keyword evidence="6" id="KW-0282">Flagellum</keyword>
<dbReference type="eggNOG" id="COG1344">
    <property type="taxonomic scope" value="Bacteria"/>
</dbReference>
<dbReference type="Pfam" id="PF00700">
    <property type="entry name" value="Flagellin_C"/>
    <property type="match status" value="1"/>
</dbReference>
<comment type="caution">
    <text evidence="6">The sequence shown here is derived from an EMBL/GenBank/DDBJ whole genome shotgun (WGS) entry which is preliminary data.</text>
</comment>
<dbReference type="SUPFAM" id="SSF64518">
    <property type="entry name" value="Phase 1 flagellin"/>
    <property type="match status" value="1"/>
</dbReference>
<dbReference type="HOGENOM" id="CLU_011142_2_2_5"/>
<comment type="subcellular location">
    <subcellularLocation>
        <location evidence="3">Secreted</location>
    </subcellularLocation>
    <subcellularLocation>
        <location evidence="3">Bacterial flagellum</location>
    </subcellularLocation>
</comment>
<dbReference type="PRINTS" id="PR00207">
    <property type="entry name" value="FLAGELLIN"/>
</dbReference>
<dbReference type="InterPro" id="IPR046358">
    <property type="entry name" value="Flagellin_C"/>
</dbReference>
<feature type="domain" description="Flagellin N-terminal" evidence="4">
    <location>
        <begin position="4"/>
        <end position="138"/>
    </location>
</feature>
<keyword evidence="6" id="KW-0969">Cilium</keyword>
<dbReference type="GO" id="GO:0005576">
    <property type="term" value="C:extracellular region"/>
    <property type="evidence" value="ECO:0007669"/>
    <property type="project" value="UniProtKB-SubCell"/>
</dbReference>
<comment type="similarity">
    <text evidence="1 3">Belongs to the bacterial flagellin family.</text>
</comment>
<dbReference type="InParanoid" id="F1Z7N3"/>
<comment type="function">
    <text evidence="3">Flagellin is the subunit protein which polymerizes to form the filaments of bacterial flagella.</text>
</comment>
<evidence type="ECO:0000256" key="1">
    <source>
        <dbReference type="ARBA" id="ARBA00005709"/>
    </source>
</evidence>
<organism evidence="6 7">
    <name type="scientific">Novosphingobium nitrogenifigens DSM 19370</name>
    <dbReference type="NCBI Taxonomy" id="983920"/>
    <lineage>
        <taxon>Bacteria</taxon>
        <taxon>Pseudomonadati</taxon>
        <taxon>Pseudomonadota</taxon>
        <taxon>Alphaproteobacteria</taxon>
        <taxon>Sphingomonadales</taxon>
        <taxon>Sphingomonadaceae</taxon>
        <taxon>Novosphingobium</taxon>
    </lineage>
</organism>
<keyword evidence="7" id="KW-1185">Reference proteome</keyword>
<accession>F1Z7N3</accession>
<dbReference type="STRING" id="983920.Y88_1579"/>
<dbReference type="PANTHER" id="PTHR42792">
    <property type="entry name" value="FLAGELLIN"/>
    <property type="match status" value="1"/>
</dbReference>
<evidence type="ECO:0000313" key="6">
    <source>
        <dbReference type="EMBL" id="EGD59424.1"/>
    </source>
</evidence>
<keyword evidence="2 3" id="KW-0975">Bacterial flagellum</keyword>
<name>F1Z7N3_9SPHN</name>
<dbReference type="InterPro" id="IPR001492">
    <property type="entry name" value="Flagellin"/>
</dbReference>
<evidence type="ECO:0000259" key="4">
    <source>
        <dbReference type="Pfam" id="PF00669"/>
    </source>
</evidence>
<dbReference type="PANTHER" id="PTHR42792:SF2">
    <property type="entry name" value="FLAGELLIN"/>
    <property type="match status" value="1"/>
</dbReference>
<evidence type="ECO:0000256" key="3">
    <source>
        <dbReference type="RuleBase" id="RU362073"/>
    </source>
</evidence>
<dbReference type="Pfam" id="PF00669">
    <property type="entry name" value="Flagellin_N"/>
    <property type="match status" value="1"/>
</dbReference>
<dbReference type="AlphaFoldDB" id="F1Z7N3"/>
<keyword evidence="6" id="KW-0966">Cell projection</keyword>
<dbReference type="OrthoDB" id="9796789at2"/>
<dbReference type="EMBL" id="AEWJ01000033">
    <property type="protein sequence ID" value="EGD59424.1"/>
    <property type="molecule type" value="Genomic_DNA"/>
</dbReference>
<dbReference type="GO" id="GO:0009288">
    <property type="term" value="C:bacterial-type flagellum"/>
    <property type="evidence" value="ECO:0007669"/>
    <property type="project" value="UniProtKB-SubCell"/>
</dbReference>
<dbReference type="RefSeq" id="WP_008067772.1">
    <property type="nucleotide sequence ID" value="NZ_AQWK01000013.1"/>
</dbReference>
<dbReference type="GO" id="GO:0005198">
    <property type="term" value="F:structural molecule activity"/>
    <property type="evidence" value="ECO:0007669"/>
    <property type="project" value="UniProtKB-UniRule"/>
</dbReference>
<dbReference type="InterPro" id="IPR001029">
    <property type="entry name" value="Flagellin_N"/>
</dbReference>
<dbReference type="Gene3D" id="1.20.1330.10">
    <property type="entry name" value="f41 fragment of flagellin, N-terminal domain"/>
    <property type="match status" value="1"/>
</dbReference>
<dbReference type="Proteomes" id="UP000004728">
    <property type="component" value="Unassembled WGS sequence"/>
</dbReference>
<keyword evidence="3" id="KW-0964">Secreted</keyword>
<feature type="domain" description="Flagellin C-terminal" evidence="5">
    <location>
        <begin position="207"/>
        <end position="292"/>
    </location>
</feature>
<evidence type="ECO:0000313" key="7">
    <source>
        <dbReference type="Proteomes" id="UP000004728"/>
    </source>
</evidence>
<evidence type="ECO:0000256" key="2">
    <source>
        <dbReference type="ARBA" id="ARBA00023143"/>
    </source>
</evidence>
<proteinExistence type="inferred from homology"/>
<reference evidence="6 7" key="1">
    <citation type="journal article" date="2012" name="J. Bacteriol.">
        <title>Draft Genome Sequence of Novosphingobium nitrogenifigens Y88T.</title>
        <authorList>
            <person name="Strabala T.J."/>
            <person name="Macdonald L."/>
            <person name="Liu V."/>
            <person name="Smit A.M."/>
        </authorList>
    </citation>
    <scope>NUCLEOTIDE SEQUENCE [LARGE SCALE GENOMIC DNA]</scope>
    <source>
        <strain evidence="6 7">DSM 19370</strain>
    </source>
</reference>
<evidence type="ECO:0000259" key="5">
    <source>
        <dbReference type="Pfam" id="PF00700"/>
    </source>
</evidence>
<dbReference type="FunCoup" id="F1Z7N3">
    <property type="interactions" value="143"/>
</dbReference>